<name>A0A090W5L2_9FLAO</name>
<feature type="transmembrane region" description="Helical" evidence="1">
    <location>
        <begin position="6"/>
        <end position="26"/>
    </location>
</feature>
<evidence type="ECO:0000313" key="2">
    <source>
        <dbReference type="EMBL" id="GAL72236.1"/>
    </source>
</evidence>
<keyword evidence="1" id="KW-1133">Transmembrane helix</keyword>
<organism evidence="2 3">
    <name type="scientific">Jejuia pallidilutea</name>
    <dbReference type="NCBI Taxonomy" id="504487"/>
    <lineage>
        <taxon>Bacteria</taxon>
        <taxon>Pseudomonadati</taxon>
        <taxon>Bacteroidota</taxon>
        <taxon>Flavobacteriia</taxon>
        <taxon>Flavobacteriales</taxon>
        <taxon>Flavobacteriaceae</taxon>
        <taxon>Jejuia</taxon>
    </lineage>
</organism>
<dbReference type="EMBL" id="BBNS01000021">
    <property type="protein sequence ID" value="GAL72236.1"/>
    <property type="molecule type" value="Genomic_DNA"/>
</dbReference>
<proteinExistence type="predicted"/>
<accession>A0A090W5L2</accession>
<comment type="caution">
    <text evidence="2">The sequence shown here is derived from an EMBL/GenBank/DDBJ whole genome shotgun (WGS) entry which is preliminary data.</text>
</comment>
<gene>
    <name evidence="2" type="ORF">JCM19302_2153</name>
</gene>
<evidence type="ECO:0000256" key="1">
    <source>
        <dbReference type="SAM" id="Phobius"/>
    </source>
</evidence>
<evidence type="ECO:0000313" key="3">
    <source>
        <dbReference type="Proteomes" id="UP000029646"/>
    </source>
</evidence>
<dbReference type="Proteomes" id="UP000029646">
    <property type="component" value="Unassembled WGS sequence"/>
</dbReference>
<protein>
    <submittedName>
        <fullName evidence="2">Uncharacterized protein</fullName>
    </submittedName>
</protein>
<keyword evidence="1" id="KW-0812">Transmembrane</keyword>
<sequence>MPYCKILIFPSFNWLFLSFFVFQVLLKGYYLSYLRKN</sequence>
<dbReference type="AlphaFoldDB" id="A0A090W5L2"/>
<keyword evidence="1" id="KW-0472">Membrane</keyword>
<reference evidence="2 3" key="1">
    <citation type="journal article" date="2014" name="Genome Announc.">
        <title>Draft Genome Sequence of Marine Flavobacterium Jejuia pallidilutea Strain 11shimoA1 and Pigmentation Mutants.</title>
        <authorList>
            <person name="Takatani N."/>
            <person name="Nakanishi M."/>
            <person name="Meirelles P."/>
            <person name="Mino S."/>
            <person name="Suda W."/>
            <person name="Oshima K."/>
            <person name="Hattori M."/>
            <person name="Ohkuma M."/>
            <person name="Hosokawa M."/>
            <person name="Miyashita K."/>
            <person name="Thompson F.L."/>
            <person name="Niwa A."/>
            <person name="Sawabe T."/>
            <person name="Sawabe T."/>
        </authorList>
    </citation>
    <scope>NUCLEOTIDE SEQUENCE [LARGE SCALE GENOMIC DNA]</scope>
    <source>
        <strain evidence="3">JCM19302</strain>
    </source>
</reference>